<sequence>MSRWTDSLIAFGIGAALLAAMLVVGDLLYVGVWYYPVCWVALVGLVQLAKAPPLLTSGAASALVLSCLLYWAWQVSLPRPDGLLGLGHLFSLSGLGIAAVAAALIARRKQMGPWAAFLTGLLACCAGFASAQWLVCRTMQYCGVLSGPLG</sequence>
<organism evidence="2 3">
    <name type="scientific">Rheinheimera marina</name>
    <dbReference type="NCBI Taxonomy" id="1774958"/>
    <lineage>
        <taxon>Bacteria</taxon>
        <taxon>Pseudomonadati</taxon>
        <taxon>Pseudomonadota</taxon>
        <taxon>Gammaproteobacteria</taxon>
        <taxon>Chromatiales</taxon>
        <taxon>Chromatiaceae</taxon>
        <taxon>Rheinheimera</taxon>
    </lineage>
</organism>
<keyword evidence="3" id="KW-1185">Reference proteome</keyword>
<keyword evidence="1" id="KW-0472">Membrane</keyword>
<protein>
    <recommendedName>
        <fullName evidence="4">DUF1097 domain-containing protein</fullName>
    </recommendedName>
</protein>
<dbReference type="Proteomes" id="UP001595962">
    <property type="component" value="Unassembled WGS sequence"/>
</dbReference>
<feature type="transmembrane region" description="Helical" evidence="1">
    <location>
        <begin position="54"/>
        <end position="73"/>
    </location>
</feature>
<proteinExistence type="predicted"/>
<feature type="transmembrane region" description="Helical" evidence="1">
    <location>
        <begin position="31"/>
        <end position="49"/>
    </location>
</feature>
<gene>
    <name evidence="2" type="ORF">ACFO3I_07890</name>
</gene>
<evidence type="ECO:0000256" key="1">
    <source>
        <dbReference type="SAM" id="Phobius"/>
    </source>
</evidence>
<feature type="transmembrane region" description="Helical" evidence="1">
    <location>
        <begin position="113"/>
        <end position="135"/>
    </location>
</feature>
<evidence type="ECO:0000313" key="3">
    <source>
        <dbReference type="Proteomes" id="UP001595962"/>
    </source>
</evidence>
<accession>A0ABV9JL41</accession>
<reference evidence="3" key="1">
    <citation type="journal article" date="2019" name="Int. J. Syst. Evol. Microbiol.">
        <title>The Global Catalogue of Microorganisms (GCM) 10K type strain sequencing project: providing services to taxonomists for standard genome sequencing and annotation.</title>
        <authorList>
            <consortium name="The Broad Institute Genomics Platform"/>
            <consortium name="The Broad Institute Genome Sequencing Center for Infectious Disease"/>
            <person name="Wu L."/>
            <person name="Ma J."/>
        </authorList>
    </citation>
    <scope>NUCLEOTIDE SEQUENCE [LARGE SCALE GENOMIC DNA]</scope>
    <source>
        <strain evidence="3">DT28</strain>
    </source>
</reference>
<name>A0ABV9JL41_9GAMM</name>
<comment type="caution">
    <text evidence="2">The sequence shown here is derived from an EMBL/GenBank/DDBJ whole genome shotgun (WGS) entry which is preliminary data.</text>
</comment>
<keyword evidence="1" id="KW-1133">Transmembrane helix</keyword>
<feature type="transmembrane region" description="Helical" evidence="1">
    <location>
        <begin position="85"/>
        <end position="106"/>
    </location>
</feature>
<keyword evidence="1" id="KW-0812">Transmembrane</keyword>
<feature type="transmembrane region" description="Helical" evidence="1">
    <location>
        <begin position="7"/>
        <end position="25"/>
    </location>
</feature>
<evidence type="ECO:0000313" key="2">
    <source>
        <dbReference type="EMBL" id="MFC4654931.1"/>
    </source>
</evidence>
<dbReference type="RefSeq" id="WP_377333115.1">
    <property type="nucleotide sequence ID" value="NZ_JBHSGB010000006.1"/>
</dbReference>
<dbReference type="EMBL" id="JBHSGB010000006">
    <property type="protein sequence ID" value="MFC4654931.1"/>
    <property type="molecule type" value="Genomic_DNA"/>
</dbReference>
<evidence type="ECO:0008006" key="4">
    <source>
        <dbReference type="Google" id="ProtNLM"/>
    </source>
</evidence>